<name>A0A437SBK4_BACTU</name>
<protein>
    <submittedName>
        <fullName evidence="3">IS110 family transposase</fullName>
    </submittedName>
</protein>
<dbReference type="GO" id="GO:0003677">
    <property type="term" value="F:DNA binding"/>
    <property type="evidence" value="ECO:0007669"/>
    <property type="project" value="InterPro"/>
</dbReference>
<reference evidence="3 4" key="1">
    <citation type="submission" date="2018-01" db="EMBL/GenBank/DDBJ databases">
        <title>Complete genome sequence of G25-42.</title>
        <authorList>
            <person name="Zheng Z."/>
            <person name="Sun M."/>
        </authorList>
    </citation>
    <scope>NUCLEOTIDE SEQUENCE [LARGE SCALE GENOMIC DNA]</scope>
    <source>
        <strain evidence="3 4">G25-42</strain>
    </source>
</reference>
<proteinExistence type="predicted"/>
<dbReference type="GO" id="GO:0004803">
    <property type="term" value="F:transposase activity"/>
    <property type="evidence" value="ECO:0007669"/>
    <property type="project" value="InterPro"/>
</dbReference>
<accession>A0A437SBK4</accession>
<dbReference type="InterPro" id="IPR002525">
    <property type="entry name" value="Transp_IS110-like_N"/>
</dbReference>
<dbReference type="AlphaFoldDB" id="A0A437SBK4"/>
<comment type="caution">
    <text evidence="3">The sequence shown here is derived from an EMBL/GenBank/DDBJ whole genome shotgun (WGS) entry which is preliminary data.</text>
</comment>
<dbReference type="Proteomes" id="UP000286687">
    <property type="component" value="Unassembled WGS sequence"/>
</dbReference>
<dbReference type="Pfam" id="PF01548">
    <property type="entry name" value="DEDD_Tnp_IS110"/>
    <property type="match status" value="1"/>
</dbReference>
<dbReference type="PANTHER" id="PTHR33055">
    <property type="entry name" value="TRANSPOSASE FOR INSERTION SEQUENCE ELEMENT IS1111A"/>
    <property type="match status" value="1"/>
</dbReference>
<sequence>MENIIYIGMDVHKESFSLCALHGTTGEIVGEARCASNVSLVKKFVEKLKTKYGEDIKIKAGYEAGCLGYSLHNLLEQNGIDCDILAPTTMYSSSKNKMVKNDRFDAKMIALNLANGTYKEVYVPEEEDVAVKEYIRMLGDFKTSLKKIKQQIKAFLLRHGYVYEGKSSWTIAYMKWVKNLDLQGLFKETLDEYLLQYDVLVDKIERFSLRLEELSHSERYEEPVAKLRCLKGIDTTSAMTVHVEIADFTRFPTAKAFMAYVGLTPSESSSGEKISRNSITKQGNSIVRSTLVECANALVKGTIGLKSKRVKARQKGQRSEVISYADQAVERLQRKYHRMMYQGKPRNVAVTAIARELGCFIWGLETGKIHRK</sequence>
<feature type="domain" description="Transposase IS110-like N-terminal" evidence="1">
    <location>
        <begin position="7"/>
        <end position="158"/>
    </location>
</feature>
<evidence type="ECO:0000259" key="1">
    <source>
        <dbReference type="Pfam" id="PF01548"/>
    </source>
</evidence>
<evidence type="ECO:0000313" key="4">
    <source>
        <dbReference type="Proteomes" id="UP000286687"/>
    </source>
</evidence>
<dbReference type="InterPro" id="IPR003346">
    <property type="entry name" value="Transposase_20"/>
</dbReference>
<dbReference type="InterPro" id="IPR047650">
    <property type="entry name" value="Transpos_IS110"/>
</dbReference>
<organism evidence="3 4">
    <name type="scientific">Bacillus thuringiensis</name>
    <dbReference type="NCBI Taxonomy" id="1428"/>
    <lineage>
        <taxon>Bacteria</taxon>
        <taxon>Bacillati</taxon>
        <taxon>Bacillota</taxon>
        <taxon>Bacilli</taxon>
        <taxon>Bacillales</taxon>
        <taxon>Bacillaceae</taxon>
        <taxon>Bacillus</taxon>
        <taxon>Bacillus cereus group</taxon>
    </lineage>
</organism>
<evidence type="ECO:0000313" key="3">
    <source>
        <dbReference type="EMBL" id="RVU60398.1"/>
    </source>
</evidence>
<dbReference type="EMBL" id="LDER01000385">
    <property type="protein sequence ID" value="RVU60398.1"/>
    <property type="molecule type" value="Genomic_DNA"/>
</dbReference>
<dbReference type="GO" id="GO:0006313">
    <property type="term" value="P:DNA transposition"/>
    <property type="evidence" value="ECO:0007669"/>
    <property type="project" value="InterPro"/>
</dbReference>
<feature type="domain" description="Transposase IS116/IS110/IS902 C-terminal" evidence="2">
    <location>
        <begin position="226"/>
        <end position="299"/>
    </location>
</feature>
<dbReference type="Pfam" id="PF02371">
    <property type="entry name" value="Transposase_20"/>
    <property type="match status" value="1"/>
</dbReference>
<evidence type="ECO:0000259" key="2">
    <source>
        <dbReference type="Pfam" id="PF02371"/>
    </source>
</evidence>
<dbReference type="RefSeq" id="WP_127814665.1">
    <property type="nucleotide sequence ID" value="NZ_LDER01000385.1"/>
</dbReference>
<dbReference type="PANTHER" id="PTHR33055:SF3">
    <property type="entry name" value="PUTATIVE TRANSPOSASE FOR IS117-RELATED"/>
    <property type="match status" value="1"/>
</dbReference>
<gene>
    <name evidence="3" type="ORF">BM74_31675</name>
</gene>
<dbReference type="NCBIfam" id="NF033542">
    <property type="entry name" value="transpos_IS110"/>
    <property type="match status" value="1"/>
</dbReference>